<dbReference type="PaxDb" id="3218-PP1S313_58V6.1"/>
<dbReference type="InterPro" id="IPR036749">
    <property type="entry name" value="Expansin_CBD_sf"/>
</dbReference>
<evidence type="ECO:0000259" key="5">
    <source>
        <dbReference type="PROSITE" id="PS50842"/>
    </source>
</evidence>
<dbReference type="GO" id="GO:0005576">
    <property type="term" value="C:extracellular region"/>
    <property type="evidence" value="ECO:0007669"/>
    <property type="project" value="UniProtKB-SubCell"/>
</dbReference>
<evidence type="ECO:0000256" key="3">
    <source>
        <dbReference type="RuleBase" id="RU003460"/>
    </source>
</evidence>
<dbReference type="InterPro" id="IPR007118">
    <property type="entry name" value="Expan_Lol_pI"/>
</dbReference>
<dbReference type="OrthoDB" id="406505at2759"/>
<protein>
    <recommendedName>
        <fullName evidence="10">Expansin-like EG45 domain-containing protein</fullName>
    </recommendedName>
</protein>
<evidence type="ECO:0008006" key="10">
    <source>
        <dbReference type="Google" id="ProtNLM"/>
    </source>
</evidence>
<evidence type="ECO:0000313" key="8">
    <source>
        <dbReference type="EnsemblPlants" id="PAC:32907390.CDS.1"/>
    </source>
</evidence>
<dbReference type="SUPFAM" id="SSF50685">
    <property type="entry name" value="Barwin-like endoglucanases"/>
    <property type="match status" value="1"/>
</dbReference>
<dbReference type="PROSITE" id="PS50842">
    <property type="entry name" value="EXPANSIN_EG45"/>
    <property type="match status" value="1"/>
</dbReference>
<reference evidence="7 9" key="1">
    <citation type="journal article" date="2008" name="Science">
        <title>The Physcomitrella genome reveals evolutionary insights into the conquest of land by plants.</title>
        <authorList>
            <person name="Rensing S."/>
            <person name="Lang D."/>
            <person name="Zimmer A."/>
            <person name="Terry A."/>
            <person name="Salamov A."/>
            <person name="Shapiro H."/>
            <person name="Nishiyama T."/>
            <person name="Perroud P.-F."/>
            <person name="Lindquist E."/>
            <person name="Kamisugi Y."/>
            <person name="Tanahashi T."/>
            <person name="Sakakibara K."/>
            <person name="Fujita T."/>
            <person name="Oishi K."/>
            <person name="Shin-I T."/>
            <person name="Kuroki Y."/>
            <person name="Toyoda A."/>
            <person name="Suzuki Y."/>
            <person name="Hashimoto A."/>
            <person name="Yamaguchi K."/>
            <person name="Sugano A."/>
            <person name="Kohara Y."/>
            <person name="Fujiyama A."/>
            <person name="Anterola A."/>
            <person name="Aoki S."/>
            <person name="Ashton N."/>
            <person name="Barbazuk W.B."/>
            <person name="Barker E."/>
            <person name="Bennetzen J."/>
            <person name="Bezanilla M."/>
            <person name="Blankenship R."/>
            <person name="Cho S.H."/>
            <person name="Dutcher S."/>
            <person name="Estelle M."/>
            <person name="Fawcett J.A."/>
            <person name="Gundlach H."/>
            <person name="Hanada K."/>
            <person name="Heyl A."/>
            <person name="Hicks K.A."/>
            <person name="Hugh J."/>
            <person name="Lohr M."/>
            <person name="Mayer K."/>
            <person name="Melkozernov A."/>
            <person name="Murata T."/>
            <person name="Nelson D."/>
            <person name="Pils B."/>
            <person name="Prigge M."/>
            <person name="Reiss B."/>
            <person name="Renner T."/>
            <person name="Rombauts S."/>
            <person name="Rushton P."/>
            <person name="Sanderfoot A."/>
            <person name="Schween G."/>
            <person name="Shiu S.-H."/>
            <person name="Stueber K."/>
            <person name="Theodoulou F.L."/>
            <person name="Tu H."/>
            <person name="Van de Peer Y."/>
            <person name="Verrier P.J."/>
            <person name="Waters E."/>
            <person name="Wood A."/>
            <person name="Yang L."/>
            <person name="Cove D."/>
            <person name="Cuming A."/>
            <person name="Hasebe M."/>
            <person name="Lucas S."/>
            <person name="Mishler D.B."/>
            <person name="Reski R."/>
            <person name="Grigoriev I."/>
            <person name="Quatrano R.S."/>
            <person name="Boore J.L."/>
        </authorList>
    </citation>
    <scope>NUCLEOTIDE SEQUENCE [LARGE SCALE GENOMIC DNA]</scope>
    <source>
        <strain evidence="8 9">cv. Gransden 2004</strain>
    </source>
</reference>
<dbReference type="RefSeq" id="XP_024400455.1">
    <property type="nucleotide sequence ID" value="XM_024544687.2"/>
</dbReference>
<dbReference type="EnsemblPlants" id="Pp3c17_12980V3.2">
    <property type="protein sequence ID" value="PAC:32907391.CDS.1"/>
    <property type="gene ID" value="Pp3c17_12980"/>
</dbReference>
<dbReference type="InterPro" id="IPR036908">
    <property type="entry name" value="RlpA-like_sf"/>
</dbReference>
<dbReference type="InterPro" id="IPR005795">
    <property type="entry name" value="LolPI"/>
</dbReference>
<dbReference type="KEGG" id="ppp:112294361"/>
<feature type="signal peptide" evidence="4">
    <location>
        <begin position="1"/>
        <end position="24"/>
    </location>
</feature>
<dbReference type="PRINTS" id="PR00829">
    <property type="entry name" value="LOLP1ALLERGN"/>
</dbReference>
<dbReference type="GeneID" id="112294361"/>
<dbReference type="SUPFAM" id="SSF49590">
    <property type="entry name" value="PHL pollen allergen"/>
    <property type="match status" value="1"/>
</dbReference>
<gene>
    <name evidence="8" type="primary">LOC112294361</name>
    <name evidence="7" type="ORF">PHYPA_021994</name>
</gene>
<comment type="subcellular location">
    <subcellularLocation>
        <location evidence="1">Secreted</location>
    </subcellularLocation>
</comment>
<dbReference type="AlphaFoldDB" id="A0A2K1J3P4"/>
<dbReference type="FunCoup" id="A0A2K1J3P4">
    <property type="interactions" value="308"/>
</dbReference>
<reference evidence="7 9" key="2">
    <citation type="journal article" date="2018" name="Plant J.">
        <title>The Physcomitrella patens chromosome-scale assembly reveals moss genome structure and evolution.</title>
        <authorList>
            <person name="Lang D."/>
            <person name="Ullrich K.K."/>
            <person name="Murat F."/>
            <person name="Fuchs J."/>
            <person name="Jenkins J."/>
            <person name="Haas F.B."/>
            <person name="Piednoel M."/>
            <person name="Gundlach H."/>
            <person name="Van Bel M."/>
            <person name="Meyberg R."/>
            <person name="Vives C."/>
            <person name="Morata J."/>
            <person name="Symeonidi A."/>
            <person name="Hiss M."/>
            <person name="Muchero W."/>
            <person name="Kamisugi Y."/>
            <person name="Saleh O."/>
            <person name="Blanc G."/>
            <person name="Decker E.L."/>
            <person name="van Gessel N."/>
            <person name="Grimwood J."/>
            <person name="Hayes R.D."/>
            <person name="Graham S.W."/>
            <person name="Gunter L.E."/>
            <person name="McDaniel S.F."/>
            <person name="Hoernstein S.N.W."/>
            <person name="Larsson A."/>
            <person name="Li F.W."/>
            <person name="Perroud P.F."/>
            <person name="Phillips J."/>
            <person name="Ranjan P."/>
            <person name="Rokshar D.S."/>
            <person name="Rothfels C.J."/>
            <person name="Schneider L."/>
            <person name="Shu S."/>
            <person name="Stevenson D.W."/>
            <person name="Thummler F."/>
            <person name="Tillich M."/>
            <person name="Villarreal Aguilar J.C."/>
            <person name="Widiez T."/>
            <person name="Wong G.K."/>
            <person name="Wymore A."/>
            <person name="Zhang Y."/>
            <person name="Zimmer A.D."/>
            <person name="Quatrano R.S."/>
            <person name="Mayer K.F.X."/>
            <person name="Goodstein D."/>
            <person name="Casacuberta J.M."/>
            <person name="Vandepoele K."/>
            <person name="Reski R."/>
            <person name="Cuming A.C."/>
            <person name="Tuskan G.A."/>
            <person name="Maumus F."/>
            <person name="Salse J."/>
            <person name="Schmutz J."/>
            <person name="Rensing S.A."/>
        </authorList>
    </citation>
    <scope>NUCLEOTIDE SEQUENCE [LARGE SCALE GENOMIC DNA]</scope>
    <source>
        <strain evidence="8 9">cv. Gransden 2004</strain>
    </source>
</reference>
<dbReference type="Gene3D" id="2.60.40.760">
    <property type="entry name" value="Expansin, cellulose-binding-like domain"/>
    <property type="match status" value="1"/>
</dbReference>
<dbReference type="OMA" id="DAHHPMK"/>
<sequence>MKMSTLAFCAVLLLFLELLGLPVAFCGTLALSGYNEQWMAGHATWYGEPLGEGSSGGACGYTKLADTPYGPKIAAGNDPIFQGGSGCGACFEVKCNYPSCKSEPTRIIITDQCPGGTYCSTSQPAFDLSGAAISDMAVSGKDGELRNIGLYDILYKRVPCEYPNQNIAFQVDAGSSAFWLSLLVKYMGGPGDIESVEIRTTGSSSFQPAKHNWGASWMLINTSGQPFKGPYDVKIVSKLNGHTVIAEKAIPEFFEPGKLYESNVQMAY</sequence>
<dbReference type="Pfam" id="PF03330">
    <property type="entry name" value="DPBB_1"/>
    <property type="match status" value="1"/>
</dbReference>
<evidence type="ECO:0000256" key="2">
    <source>
        <dbReference type="ARBA" id="ARBA00022525"/>
    </source>
</evidence>
<dbReference type="InterPro" id="IPR009009">
    <property type="entry name" value="RlpA-like_DPBB"/>
</dbReference>
<keyword evidence="4" id="KW-0732">Signal</keyword>
<dbReference type="InterPro" id="IPR007112">
    <property type="entry name" value="Expansin/allergen_DPBB_dom"/>
</dbReference>
<dbReference type="Proteomes" id="UP000006727">
    <property type="component" value="Chromosome 17"/>
</dbReference>
<dbReference type="EMBL" id="ABEU02000017">
    <property type="protein sequence ID" value="PNR36143.1"/>
    <property type="molecule type" value="Genomic_DNA"/>
</dbReference>
<organism evidence="7">
    <name type="scientific">Physcomitrium patens</name>
    <name type="common">Spreading-leaved earth moss</name>
    <name type="synonym">Physcomitrella patens</name>
    <dbReference type="NCBI Taxonomy" id="3218"/>
    <lineage>
        <taxon>Eukaryota</taxon>
        <taxon>Viridiplantae</taxon>
        <taxon>Streptophyta</taxon>
        <taxon>Embryophyta</taxon>
        <taxon>Bryophyta</taxon>
        <taxon>Bryophytina</taxon>
        <taxon>Bryopsida</taxon>
        <taxon>Funariidae</taxon>
        <taxon>Funariales</taxon>
        <taxon>Funariaceae</taxon>
        <taxon>Physcomitrium</taxon>
    </lineage>
</organism>
<dbReference type="EnsemblPlants" id="Pp3c17_12980V3.1">
    <property type="protein sequence ID" value="PAC:32907390.CDS.1"/>
    <property type="gene ID" value="Pp3c17_12980"/>
</dbReference>
<name>A0A2K1J3P4_PHYPA</name>
<dbReference type="PRINTS" id="PR01225">
    <property type="entry name" value="EXPANSNFAMLY"/>
</dbReference>
<evidence type="ECO:0000313" key="9">
    <source>
        <dbReference type="Proteomes" id="UP000006727"/>
    </source>
</evidence>
<dbReference type="PANTHER" id="PTHR31692">
    <property type="entry name" value="EXPANSIN-B3"/>
    <property type="match status" value="1"/>
</dbReference>
<feature type="domain" description="Expansin-like EG45" evidence="5">
    <location>
        <begin position="56"/>
        <end position="165"/>
    </location>
</feature>
<evidence type="ECO:0000256" key="1">
    <source>
        <dbReference type="ARBA" id="ARBA00004613"/>
    </source>
</evidence>
<dbReference type="Gramene" id="Pp3c17_12980V3.1">
    <property type="protein sequence ID" value="PAC:32907390.CDS.1"/>
    <property type="gene ID" value="Pp3c17_12980"/>
</dbReference>
<feature type="domain" description="Expansin-like CBD" evidence="6">
    <location>
        <begin position="178"/>
        <end position="262"/>
    </location>
</feature>
<accession>A0A2K1J3P4</accession>
<dbReference type="Pfam" id="PF01357">
    <property type="entry name" value="Expansin_C"/>
    <property type="match status" value="1"/>
</dbReference>
<dbReference type="PANTHER" id="PTHR31692:SF5">
    <property type="entry name" value="EXPANSIN-B3"/>
    <property type="match status" value="1"/>
</dbReference>
<proteinExistence type="inferred from homology"/>
<dbReference type="Gramene" id="Pp3c17_12980V3.2">
    <property type="protein sequence ID" value="PAC:32907391.CDS.1"/>
    <property type="gene ID" value="Pp3c17_12980"/>
</dbReference>
<dbReference type="Gene3D" id="2.40.40.10">
    <property type="entry name" value="RlpA-like domain"/>
    <property type="match status" value="1"/>
</dbReference>
<evidence type="ECO:0000259" key="6">
    <source>
        <dbReference type="PROSITE" id="PS50843"/>
    </source>
</evidence>
<evidence type="ECO:0000256" key="4">
    <source>
        <dbReference type="SAM" id="SignalP"/>
    </source>
</evidence>
<feature type="chain" id="PRO_5043158045" description="Expansin-like EG45 domain-containing protein" evidence="4">
    <location>
        <begin position="25"/>
        <end position="268"/>
    </location>
</feature>
<dbReference type="InterPro" id="IPR007117">
    <property type="entry name" value="Expansin_CBD"/>
</dbReference>
<keyword evidence="2" id="KW-0964">Secreted</keyword>
<comment type="similarity">
    <text evidence="3">Belongs to the expansin family.</text>
</comment>
<keyword evidence="9" id="KW-1185">Reference proteome</keyword>
<reference evidence="8" key="3">
    <citation type="submission" date="2020-12" db="UniProtKB">
        <authorList>
            <consortium name="EnsemblPlants"/>
        </authorList>
    </citation>
    <scope>IDENTIFICATION</scope>
</reference>
<dbReference type="PROSITE" id="PS50843">
    <property type="entry name" value="EXPANSIN_CBD"/>
    <property type="match status" value="1"/>
</dbReference>
<evidence type="ECO:0000313" key="7">
    <source>
        <dbReference type="EMBL" id="PNR36143.1"/>
    </source>
</evidence>